<dbReference type="PANTHER" id="PTHR47331">
    <property type="entry name" value="PHD-TYPE DOMAIN-CONTAINING PROTEIN"/>
    <property type="match status" value="1"/>
</dbReference>
<dbReference type="PANTHER" id="PTHR47331:SF5">
    <property type="entry name" value="RIBONUCLEASE H"/>
    <property type="match status" value="1"/>
</dbReference>
<dbReference type="InterPro" id="IPR036397">
    <property type="entry name" value="RNaseH_sf"/>
</dbReference>
<dbReference type="Pfam" id="PF05380">
    <property type="entry name" value="Peptidase_A17"/>
    <property type="match status" value="1"/>
</dbReference>
<dbReference type="Pfam" id="PF00078">
    <property type="entry name" value="RVT_1"/>
    <property type="match status" value="1"/>
</dbReference>
<dbReference type="Proteomes" id="UP001549920">
    <property type="component" value="Unassembled WGS sequence"/>
</dbReference>
<accession>A0ABR3I0C4</accession>
<evidence type="ECO:0000259" key="3">
    <source>
        <dbReference type="Pfam" id="PF18701"/>
    </source>
</evidence>
<proteinExistence type="predicted"/>
<comment type="caution">
    <text evidence="4">The sequence shown here is derived from an EMBL/GenBank/DDBJ whole genome shotgun (WGS) entry which is preliminary data.</text>
</comment>
<dbReference type="Gene3D" id="3.30.70.270">
    <property type="match status" value="1"/>
</dbReference>
<feature type="domain" description="DUF5641" evidence="3">
    <location>
        <begin position="1540"/>
        <end position="1614"/>
    </location>
</feature>
<feature type="compositionally biased region" description="Polar residues" evidence="1">
    <location>
        <begin position="324"/>
        <end position="334"/>
    </location>
</feature>
<dbReference type="Gene3D" id="3.10.10.10">
    <property type="entry name" value="HIV Type 1 Reverse Transcriptase, subunit A, domain 1"/>
    <property type="match status" value="1"/>
</dbReference>
<name>A0ABR3I0C4_LOXSC</name>
<dbReference type="Pfam" id="PF18701">
    <property type="entry name" value="DUF5641"/>
    <property type="match status" value="1"/>
</dbReference>
<reference evidence="4 5" key="1">
    <citation type="submission" date="2024-06" db="EMBL/GenBank/DDBJ databases">
        <title>A chromosome-level genome assembly of beet webworm, Loxostege sticticalis.</title>
        <authorList>
            <person name="Zhang Y."/>
        </authorList>
    </citation>
    <scope>NUCLEOTIDE SEQUENCE [LARGE SCALE GENOMIC DNA]</scope>
    <source>
        <strain evidence="4">AQ026</strain>
        <tissue evidence="4">Whole body</tissue>
    </source>
</reference>
<evidence type="ECO:0000313" key="5">
    <source>
        <dbReference type="Proteomes" id="UP001549920"/>
    </source>
</evidence>
<dbReference type="InterPro" id="IPR005312">
    <property type="entry name" value="DUF1759"/>
</dbReference>
<dbReference type="EMBL" id="JBEUOH010000010">
    <property type="protein sequence ID" value="KAL0882153.1"/>
    <property type="molecule type" value="Genomic_DNA"/>
</dbReference>
<dbReference type="InterPro" id="IPR008042">
    <property type="entry name" value="Retrotrans_Pao"/>
</dbReference>
<keyword evidence="5" id="KW-1185">Reference proteome</keyword>
<dbReference type="SUPFAM" id="SSF56672">
    <property type="entry name" value="DNA/RNA polymerases"/>
    <property type="match status" value="1"/>
</dbReference>
<dbReference type="Pfam" id="PF03564">
    <property type="entry name" value="DUF1759"/>
    <property type="match status" value="1"/>
</dbReference>
<feature type="domain" description="Reverse transcriptase" evidence="2">
    <location>
        <begin position="852"/>
        <end position="958"/>
    </location>
</feature>
<dbReference type="InterPro" id="IPR040676">
    <property type="entry name" value="DUF5641"/>
</dbReference>
<dbReference type="InterPro" id="IPR043502">
    <property type="entry name" value="DNA/RNA_pol_sf"/>
</dbReference>
<gene>
    <name evidence="4" type="ORF">ABMA27_000707</name>
</gene>
<dbReference type="InterPro" id="IPR000477">
    <property type="entry name" value="RT_dom"/>
</dbReference>
<evidence type="ECO:0000256" key="1">
    <source>
        <dbReference type="SAM" id="MobiDB-lite"/>
    </source>
</evidence>
<evidence type="ECO:0008006" key="6">
    <source>
        <dbReference type="Google" id="ProtNLM"/>
    </source>
</evidence>
<dbReference type="Gene3D" id="3.30.420.10">
    <property type="entry name" value="Ribonuclease H-like superfamily/Ribonuclease H"/>
    <property type="match status" value="1"/>
</dbReference>
<feature type="compositionally biased region" description="Low complexity" evidence="1">
    <location>
        <begin position="307"/>
        <end position="323"/>
    </location>
</feature>
<evidence type="ECO:0000313" key="4">
    <source>
        <dbReference type="EMBL" id="KAL0882153.1"/>
    </source>
</evidence>
<organism evidence="4 5">
    <name type="scientific">Loxostege sticticalis</name>
    <name type="common">Beet webworm moth</name>
    <dbReference type="NCBI Taxonomy" id="481309"/>
    <lineage>
        <taxon>Eukaryota</taxon>
        <taxon>Metazoa</taxon>
        <taxon>Ecdysozoa</taxon>
        <taxon>Arthropoda</taxon>
        <taxon>Hexapoda</taxon>
        <taxon>Insecta</taxon>
        <taxon>Pterygota</taxon>
        <taxon>Neoptera</taxon>
        <taxon>Endopterygota</taxon>
        <taxon>Lepidoptera</taxon>
        <taxon>Glossata</taxon>
        <taxon>Ditrysia</taxon>
        <taxon>Pyraloidea</taxon>
        <taxon>Crambidae</taxon>
        <taxon>Pyraustinae</taxon>
        <taxon>Loxostege</taxon>
    </lineage>
</organism>
<dbReference type="InterPro" id="IPR043128">
    <property type="entry name" value="Rev_trsase/Diguanyl_cyclase"/>
</dbReference>
<feature type="region of interest" description="Disordered" evidence="1">
    <location>
        <begin position="307"/>
        <end position="334"/>
    </location>
</feature>
<sequence length="1618" mass="181297">MSTDKDNTSSDSFDKQFVLLTAKKERLFSRMNDLFSLSTNISNYASRNNETFMAKSEQIDVMRSQFETIIDDLNDHQLSLDSSFKPDYKPLDAFDDLYLRVKHTRNRIMEVLRSDQSSSRNDSSNSNIGCSIKLPPIELPSFDGKTQNWPKFYESFKSNIHNNNQLTDSQRVQYLVGKLTHDALKFTAGIVPTGETYNIIWESLVKKFQDKRALGTHYLNNILDSKGCINTSNSLDTFIGMYTSSVASLKQLGIEDLSDFILFHCALRKIDSQTIQAFELAFRNKEIPSYNDLVSFVQDQAKILQRSSNNGSARASNSGASASKPSTNQSSRPQTCKSFVASNEGVPTTSPTKSCEFCNKTDHLIYSCSQFKNLSSPRTRFEFIKSKHGCVNCLSGSHTVTSCKSTHVCGVCKKKHHSYLHFDKKDHNIRSNNYVQVSQLPNSQGSVTSPVIPSRASCGQADVNIGSCVMKNSSADNSAPVSPEMRIDNPNPSVDVNHTIPSLSLSAEVRPTSSILLSTAQVYAKSQNGNKIMIRCLIDNGSQNNLITIDCCKALNLVIIPLSNSFVKGIGSASRPILGYVNLDIESRVYPNNKYFIHALVVDCITDQLPTHYITKGDIGYLEGLPLADLTWNIPGNVDVVLGAQLFPYIYLGNKVESGTSAPPTLLTAFGFVLMGDYPCNESQNKVSKTSFSALALNNLVQKFWQLEEIPNMQFLSPEETECENLFASSVTRADDGRALGNSRTAAQRRLMALERKFKQSPDLQEIYSNVLNEYIDNGYLSQVAESDITDEGYYIPHHAVTHPDKPMPRIVLDASAATHTGLSLNDVLHTGPNLQADLFLLLLDFRLFPVAMTADIKKMYLQIEVPYEHRKYLRILYRFNQNDLIRTFQFNRVPFGLKSSPFLAMRTVRQLAQDMRPHFPDAATVAESKLYMDDLVHSIADESSAIRLSRELISLFKSGAFDLVKWTSNCQVLLDNLPDSHRSTVDFSDDSSQNVLKVLGLSWVPVDDSFFFKTINVEEKCTKRSILSVVARLFDVLGLVAPIILYAKLLIKELWLSNIGWDDTPPESIIQKFSAFIQEFPLISPLKIPRHVGVLRDSTVLIVAFCDASMNGYGCVIYLHTTDPAGNITVRLLCAMSKVSPTKVTTLARLELCAAVLMSKLIRTVHETYRARHPIAGTYAFSDSTIALSWIHSSPHRWSVIVSNRVAQCQENLPPENYYHVAGCENPSDCLSRGMLPSQLMSHDLWWNGPSWIRNPPSEWPVKPFTPSNAGQLPELRAKVLTATVQCEPLILNELAQRISSWDELLRIVVYILRFIKKVSPSSGIVNNLMTAEKAVVRSVQRVHFAEDIKALNKDKLPSKKLQSLFVFLDEVGLLRIGGRLSNSDLPFEAKHPLLLPKHDPVVDLLIDHFHIMNCHTGPGLLISILRQRFWILDARTVVRARVRKCNYCFRVNPSHPTPMMADLPSYRVSEAKAFVHTGVDCAGPLRVTLTRRRGQHSQKAYICLFVCLVTKAIHIELVSELTSDAFLAAFKRFISRRLEYLHTLQVRQKWTSPDRRIEVGTVVLVGHDDCPPLSWPLGVITEIHPGSDKVVRVATVKTKCGIFKRPVVKLNPIPTQ</sequence>
<protein>
    <recommendedName>
        <fullName evidence="6">Integrase catalytic domain-containing protein</fullName>
    </recommendedName>
</protein>
<evidence type="ECO:0000259" key="2">
    <source>
        <dbReference type="Pfam" id="PF00078"/>
    </source>
</evidence>